<keyword evidence="4" id="KW-1185">Reference proteome</keyword>
<feature type="transmembrane region" description="Helical" evidence="2">
    <location>
        <begin position="33"/>
        <end position="56"/>
    </location>
</feature>
<dbReference type="AlphaFoldDB" id="A0A1Y2FV90"/>
<evidence type="ECO:0000313" key="3">
    <source>
        <dbReference type="EMBL" id="ORY87921.1"/>
    </source>
</evidence>
<feature type="compositionally biased region" description="Polar residues" evidence="1">
    <location>
        <begin position="123"/>
        <end position="134"/>
    </location>
</feature>
<feature type="compositionally biased region" description="Low complexity" evidence="1">
    <location>
        <begin position="101"/>
        <end position="115"/>
    </location>
</feature>
<dbReference type="OrthoDB" id="5309803at2759"/>
<organism evidence="3 4">
    <name type="scientific">Protomyces lactucae-debilis</name>
    <dbReference type="NCBI Taxonomy" id="2754530"/>
    <lineage>
        <taxon>Eukaryota</taxon>
        <taxon>Fungi</taxon>
        <taxon>Dikarya</taxon>
        <taxon>Ascomycota</taxon>
        <taxon>Taphrinomycotina</taxon>
        <taxon>Taphrinomycetes</taxon>
        <taxon>Taphrinales</taxon>
        <taxon>Protomycetaceae</taxon>
        <taxon>Protomyces</taxon>
    </lineage>
</organism>
<reference evidence="3 4" key="1">
    <citation type="submission" date="2016-07" db="EMBL/GenBank/DDBJ databases">
        <title>Pervasive Adenine N6-methylation of Active Genes in Fungi.</title>
        <authorList>
            <consortium name="DOE Joint Genome Institute"/>
            <person name="Mondo S.J."/>
            <person name="Dannebaum R.O."/>
            <person name="Kuo R.C."/>
            <person name="Labutti K."/>
            <person name="Haridas S."/>
            <person name="Kuo A."/>
            <person name="Salamov A."/>
            <person name="Ahrendt S.R."/>
            <person name="Lipzen A."/>
            <person name="Sullivan W."/>
            <person name="Andreopoulos W.B."/>
            <person name="Clum A."/>
            <person name="Lindquist E."/>
            <person name="Daum C."/>
            <person name="Ramamoorthy G.K."/>
            <person name="Gryganskyi A."/>
            <person name="Culley D."/>
            <person name="Magnuson J.K."/>
            <person name="James T.Y."/>
            <person name="O'Malley M.A."/>
            <person name="Stajich J.E."/>
            <person name="Spatafora J.W."/>
            <person name="Visel A."/>
            <person name="Grigoriev I.V."/>
        </authorList>
    </citation>
    <scope>NUCLEOTIDE SEQUENCE [LARGE SCALE GENOMIC DNA]</scope>
    <source>
        <strain evidence="3 4">12-1054</strain>
    </source>
</reference>
<feature type="compositionally biased region" description="Basic and acidic residues" evidence="1">
    <location>
        <begin position="89"/>
        <end position="100"/>
    </location>
</feature>
<sequence length="152" mass="16881">MQVMDFFRLVYSILQSNLTSFERTELWISRTCLTLSILIIAPTFLLMVCDLLLWVFRASEVQERTGELVSKTREGVSTLVRKKSGGTKVEPKSKKERRDSASSMDSLMSSTSSTTGLRELGKLTSSVSESQAQARQRKGVPDKTEAAVPTQG</sequence>
<feature type="region of interest" description="Disordered" evidence="1">
    <location>
        <begin position="79"/>
        <end position="152"/>
    </location>
</feature>
<evidence type="ECO:0000256" key="1">
    <source>
        <dbReference type="SAM" id="MobiDB-lite"/>
    </source>
</evidence>
<accession>A0A1Y2FV90</accession>
<gene>
    <name evidence="3" type="ORF">BCR37DRAFT_16829</name>
</gene>
<name>A0A1Y2FV90_PROLT</name>
<proteinExistence type="predicted"/>
<dbReference type="RefSeq" id="XP_040728416.1">
    <property type="nucleotide sequence ID" value="XM_040866247.1"/>
</dbReference>
<keyword evidence="2" id="KW-0812">Transmembrane</keyword>
<evidence type="ECO:0000256" key="2">
    <source>
        <dbReference type="SAM" id="Phobius"/>
    </source>
</evidence>
<protein>
    <submittedName>
        <fullName evidence="3">Uncharacterized protein</fullName>
    </submittedName>
</protein>
<dbReference type="EMBL" id="MCFI01000001">
    <property type="protein sequence ID" value="ORY87921.1"/>
    <property type="molecule type" value="Genomic_DNA"/>
</dbReference>
<dbReference type="Proteomes" id="UP000193685">
    <property type="component" value="Unassembled WGS sequence"/>
</dbReference>
<evidence type="ECO:0000313" key="4">
    <source>
        <dbReference type="Proteomes" id="UP000193685"/>
    </source>
</evidence>
<keyword evidence="2" id="KW-0472">Membrane</keyword>
<dbReference type="GeneID" id="63782846"/>
<comment type="caution">
    <text evidence="3">The sequence shown here is derived from an EMBL/GenBank/DDBJ whole genome shotgun (WGS) entry which is preliminary data.</text>
</comment>
<keyword evidence="2" id="KW-1133">Transmembrane helix</keyword>